<accession>A0ABD1LXH3</accession>
<keyword evidence="1" id="KW-1133">Transmembrane helix</keyword>
<evidence type="ECO:0000256" key="2">
    <source>
        <dbReference type="SAM" id="SignalP"/>
    </source>
</evidence>
<evidence type="ECO:0000313" key="4">
    <source>
        <dbReference type="EMBL" id="KAL2328227.1"/>
    </source>
</evidence>
<keyword evidence="1" id="KW-0472">Membrane</keyword>
<evidence type="ECO:0000256" key="1">
    <source>
        <dbReference type="SAM" id="Phobius"/>
    </source>
</evidence>
<dbReference type="Pfam" id="PF26578">
    <property type="entry name" value="LLG1"/>
    <property type="match status" value="1"/>
</dbReference>
<protein>
    <recommendedName>
        <fullName evidence="3">GPI-anchored protein LLG1-like domain-containing protein</fullName>
    </recommendedName>
</protein>
<name>A0ABD1LXH3_9FABA</name>
<feature type="chain" id="PRO_5044749353" description="GPI-anchored protein LLG1-like domain-containing protein" evidence="2">
    <location>
        <begin position="24"/>
        <end position="169"/>
    </location>
</feature>
<keyword evidence="2" id="KW-0732">Signal</keyword>
<keyword evidence="1" id="KW-0812">Transmembrane</keyword>
<evidence type="ECO:0000313" key="5">
    <source>
        <dbReference type="Proteomes" id="UP001603857"/>
    </source>
</evidence>
<sequence length="169" mass="18650">MATSNALFSSILYCFLLATFASAAPFISDAVFDSEASTGRALLQVKKACKVDFERKNYTILTSQCKGPQYPADVCCNAFKQFACPFTDEINDVTTDCNYVMFSYINLYGKYPPGLFANECKEGKQGLDCDHVQQTDAAHTPSSNTIHVSPPHFLSLVIAILVAILFHFF</sequence>
<comment type="caution">
    <text evidence="4">The sequence shown here is derived from an EMBL/GenBank/DDBJ whole genome shotgun (WGS) entry which is preliminary data.</text>
</comment>
<dbReference type="EMBL" id="JBGMDY010000007">
    <property type="protein sequence ID" value="KAL2328227.1"/>
    <property type="molecule type" value="Genomic_DNA"/>
</dbReference>
<proteinExistence type="predicted"/>
<reference evidence="4 5" key="1">
    <citation type="submission" date="2024-08" db="EMBL/GenBank/DDBJ databases">
        <title>Insights into the chromosomal genome structure of Flemingia macrophylla.</title>
        <authorList>
            <person name="Ding Y."/>
            <person name="Zhao Y."/>
            <person name="Bi W."/>
            <person name="Wu M."/>
            <person name="Zhao G."/>
            <person name="Gong Y."/>
            <person name="Li W."/>
            <person name="Zhang P."/>
        </authorList>
    </citation>
    <scope>NUCLEOTIDE SEQUENCE [LARGE SCALE GENOMIC DNA]</scope>
    <source>
        <strain evidence="4">DYQJB</strain>
        <tissue evidence="4">Leaf</tissue>
    </source>
</reference>
<organism evidence="4 5">
    <name type="scientific">Flemingia macrophylla</name>
    <dbReference type="NCBI Taxonomy" id="520843"/>
    <lineage>
        <taxon>Eukaryota</taxon>
        <taxon>Viridiplantae</taxon>
        <taxon>Streptophyta</taxon>
        <taxon>Embryophyta</taxon>
        <taxon>Tracheophyta</taxon>
        <taxon>Spermatophyta</taxon>
        <taxon>Magnoliopsida</taxon>
        <taxon>eudicotyledons</taxon>
        <taxon>Gunneridae</taxon>
        <taxon>Pentapetalae</taxon>
        <taxon>rosids</taxon>
        <taxon>fabids</taxon>
        <taxon>Fabales</taxon>
        <taxon>Fabaceae</taxon>
        <taxon>Papilionoideae</taxon>
        <taxon>50 kb inversion clade</taxon>
        <taxon>NPAAA clade</taxon>
        <taxon>indigoferoid/millettioid clade</taxon>
        <taxon>Phaseoleae</taxon>
        <taxon>Flemingia</taxon>
    </lineage>
</organism>
<dbReference type="PANTHER" id="PTHR31533:SF35">
    <property type="entry name" value="GPI-ANCHORED PROTEIN LLG2-RELATED"/>
    <property type="match status" value="1"/>
</dbReference>
<dbReference type="Proteomes" id="UP001603857">
    <property type="component" value="Unassembled WGS sequence"/>
</dbReference>
<dbReference type="InterPro" id="IPR039307">
    <property type="entry name" value="LORELEI-like"/>
</dbReference>
<evidence type="ECO:0000259" key="3">
    <source>
        <dbReference type="Pfam" id="PF26578"/>
    </source>
</evidence>
<feature type="domain" description="GPI-anchored protein LLG1-like" evidence="3">
    <location>
        <begin position="51"/>
        <end position="128"/>
    </location>
</feature>
<gene>
    <name evidence="4" type="ORF">Fmac_021654</name>
</gene>
<feature type="transmembrane region" description="Helical" evidence="1">
    <location>
        <begin position="151"/>
        <end position="168"/>
    </location>
</feature>
<feature type="signal peptide" evidence="2">
    <location>
        <begin position="1"/>
        <end position="23"/>
    </location>
</feature>
<keyword evidence="5" id="KW-1185">Reference proteome</keyword>
<dbReference type="PANTHER" id="PTHR31533">
    <property type="entry name" value="GPI-ANCHORED PROTEIN LLG1-RELATED-RELATED"/>
    <property type="match status" value="1"/>
</dbReference>
<dbReference type="InterPro" id="IPR058888">
    <property type="entry name" value="LLG1-like"/>
</dbReference>
<dbReference type="AlphaFoldDB" id="A0ABD1LXH3"/>